<dbReference type="GO" id="GO:0032259">
    <property type="term" value="P:methylation"/>
    <property type="evidence" value="ECO:0007669"/>
    <property type="project" value="UniProtKB-KW"/>
</dbReference>
<accession>A0ABZ1QMT7</accession>
<dbReference type="RefSeq" id="WP_328740885.1">
    <property type="nucleotide sequence ID" value="NZ_CP108036.1"/>
</dbReference>
<keyword evidence="2" id="KW-1185">Reference proteome</keyword>
<dbReference type="GeneID" id="95501872"/>
<protein>
    <submittedName>
        <fullName evidence="1">SAM-dependent methyltransferase</fullName>
    </submittedName>
</protein>
<dbReference type="Gene3D" id="3.40.50.150">
    <property type="entry name" value="Vaccinia Virus protein VP39"/>
    <property type="match status" value="1"/>
</dbReference>
<proteinExistence type="predicted"/>
<sequence>MDLETLRALLADEGQQVLAALQADDPVGEAATVAGLLREHPAALVSAAREQVRLRRRAAAKYGEYAARLYFTPDSVELSSHLAVSEYKLDRVLHEVGVVLIDAMCLGSGADALVLGWSHHTDAVDADPLTVEIARANLPGMHDANLYPTCEDVTEFDSRGEAVFIDLMRRDGPDGVPDAETYDPPLSWALDRVRTTGYGWVRLAPDLPGQVPPTGLAGADEVEWISHEGRIQEAVVWFGLDVQRTPSPVPVRRATVLPSGASLMERRNLSAPDVRPIGRYLYVPDPAVVHARLVGELAREVAGGLVEGGGSLLTSDELHRTPFAAVYEVGAALPLDGTRIP</sequence>
<name>A0ABZ1QMT7_9ACTN</name>
<keyword evidence="1" id="KW-0489">Methyltransferase</keyword>
<dbReference type="EMBL" id="CP108036">
    <property type="protein sequence ID" value="WUN83700.1"/>
    <property type="molecule type" value="Genomic_DNA"/>
</dbReference>
<dbReference type="GO" id="GO:0008168">
    <property type="term" value="F:methyltransferase activity"/>
    <property type="evidence" value="ECO:0007669"/>
    <property type="project" value="UniProtKB-KW"/>
</dbReference>
<organism evidence="1 2">
    <name type="scientific">Streptomyces erythrochromogenes</name>
    <dbReference type="NCBI Taxonomy" id="285574"/>
    <lineage>
        <taxon>Bacteria</taxon>
        <taxon>Bacillati</taxon>
        <taxon>Actinomycetota</taxon>
        <taxon>Actinomycetes</taxon>
        <taxon>Kitasatosporales</taxon>
        <taxon>Streptomycetaceae</taxon>
        <taxon>Streptomyces</taxon>
    </lineage>
</organism>
<dbReference type="InterPro" id="IPR029063">
    <property type="entry name" value="SAM-dependent_MTases_sf"/>
</dbReference>
<keyword evidence="1" id="KW-0808">Transferase</keyword>
<evidence type="ECO:0000313" key="2">
    <source>
        <dbReference type="Proteomes" id="UP001432312"/>
    </source>
</evidence>
<reference evidence="1" key="1">
    <citation type="submission" date="2022-10" db="EMBL/GenBank/DDBJ databases">
        <title>The complete genomes of actinobacterial strains from the NBC collection.</title>
        <authorList>
            <person name="Joergensen T.S."/>
            <person name="Alvarez Arevalo M."/>
            <person name="Sterndorff E.B."/>
            <person name="Faurdal D."/>
            <person name="Vuksanovic O."/>
            <person name="Mourched A.-S."/>
            <person name="Charusanti P."/>
            <person name="Shaw S."/>
            <person name="Blin K."/>
            <person name="Weber T."/>
        </authorList>
    </citation>
    <scope>NUCLEOTIDE SEQUENCE</scope>
    <source>
        <strain evidence="1">NBC_00303</strain>
    </source>
</reference>
<dbReference type="Proteomes" id="UP001432312">
    <property type="component" value="Chromosome"/>
</dbReference>
<evidence type="ECO:0000313" key="1">
    <source>
        <dbReference type="EMBL" id="WUN83700.1"/>
    </source>
</evidence>
<gene>
    <name evidence="1" type="ORF">OHA91_37490</name>
</gene>